<dbReference type="AlphaFoldDB" id="A0A679GGW0"/>
<organism evidence="1 2">
    <name type="scientific">Metapseudomonas otitidis</name>
    <dbReference type="NCBI Taxonomy" id="319939"/>
    <lineage>
        <taxon>Bacteria</taxon>
        <taxon>Pseudomonadati</taxon>
        <taxon>Pseudomonadota</taxon>
        <taxon>Gammaproteobacteria</taxon>
        <taxon>Pseudomonadales</taxon>
        <taxon>Pseudomonadaceae</taxon>
        <taxon>Metapseudomonas</taxon>
    </lineage>
</organism>
<evidence type="ECO:0000313" key="1">
    <source>
        <dbReference type="EMBL" id="BCA28392.1"/>
    </source>
</evidence>
<dbReference type="InterPro" id="IPR036590">
    <property type="entry name" value="SRAP-like"/>
</dbReference>
<proteinExistence type="predicted"/>
<evidence type="ECO:0008006" key="3">
    <source>
        <dbReference type="Google" id="ProtNLM"/>
    </source>
</evidence>
<dbReference type="Pfam" id="PF02586">
    <property type="entry name" value="SRAP"/>
    <property type="match status" value="1"/>
</dbReference>
<dbReference type="Gene3D" id="3.90.1680.10">
    <property type="entry name" value="SOS response associated peptidase-like"/>
    <property type="match status" value="1"/>
</dbReference>
<accession>A0A679GGW0</accession>
<dbReference type="RefSeq" id="WP_172433381.1">
    <property type="nucleotide sequence ID" value="NZ_AP022642.1"/>
</dbReference>
<reference evidence="1 2" key="1">
    <citation type="journal article" date="2020" name="Microbiol. Resour. Announc.">
        <title>Complete genome sequence of Pseudomonas otitidis strain MrB4, isolated from Lake Biwa in Japan.</title>
        <authorList>
            <person name="Miyazaki K."/>
            <person name="Hase E."/>
            <person name="Maruya T."/>
        </authorList>
    </citation>
    <scope>NUCLEOTIDE SEQUENCE [LARGE SCALE GENOMIC DNA]</scope>
    <source>
        <strain evidence="1 2">MrB4</strain>
    </source>
</reference>
<protein>
    <recommendedName>
        <fullName evidence="3">SOS response associated peptidase (SRAP)</fullName>
    </recommendedName>
</protein>
<evidence type="ECO:0000313" key="2">
    <source>
        <dbReference type="Proteomes" id="UP000501237"/>
    </source>
</evidence>
<sequence length="64" mass="7336">MCGRVVQAMSWSEIHHLLNIHSEPPAQAEPRYNVAPTTQVQMVLPLVASARLAPVRWRWLPHWA</sequence>
<name>A0A679GGW0_9GAMM</name>
<dbReference type="GeneID" id="57397590"/>
<dbReference type="GO" id="GO:0003697">
    <property type="term" value="F:single-stranded DNA binding"/>
    <property type="evidence" value="ECO:0007669"/>
    <property type="project" value="InterPro"/>
</dbReference>
<dbReference type="EMBL" id="AP022642">
    <property type="protein sequence ID" value="BCA28392.1"/>
    <property type="molecule type" value="Genomic_DNA"/>
</dbReference>
<dbReference type="GO" id="GO:0106300">
    <property type="term" value="P:protein-DNA covalent cross-linking repair"/>
    <property type="evidence" value="ECO:0007669"/>
    <property type="project" value="InterPro"/>
</dbReference>
<dbReference type="KEGG" id="poj:PtoMrB4_23690"/>
<dbReference type="Proteomes" id="UP000501237">
    <property type="component" value="Chromosome"/>
</dbReference>
<gene>
    <name evidence="1" type="ORF">PtoMrB4_23690</name>
</gene>
<dbReference type="InterPro" id="IPR003738">
    <property type="entry name" value="SRAP"/>
</dbReference>
<dbReference type="SUPFAM" id="SSF143081">
    <property type="entry name" value="BB1717-like"/>
    <property type="match status" value="1"/>
</dbReference>